<dbReference type="PANTHER" id="PTHR42718">
    <property type="entry name" value="MAJOR FACILITATOR SUPERFAMILY MULTIDRUG TRANSPORTER MFSC"/>
    <property type="match status" value="1"/>
</dbReference>
<dbReference type="InterPro" id="IPR011701">
    <property type="entry name" value="MFS"/>
</dbReference>
<evidence type="ECO:0000256" key="6">
    <source>
        <dbReference type="ARBA" id="ARBA00023136"/>
    </source>
</evidence>
<evidence type="ECO:0000256" key="7">
    <source>
        <dbReference type="ARBA" id="ARBA00023251"/>
    </source>
</evidence>
<feature type="transmembrane region" description="Helical" evidence="8">
    <location>
        <begin position="25"/>
        <end position="52"/>
    </location>
</feature>
<gene>
    <name evidence="10" type="ORF">OG626_11240</name>
</gene>
<dbReference type="CDD" id="cd17321">
    <property type="entry name" value="MFS_MMR_MDR_like"/>
    <property type="match status" value="1"/>
</dbReference>
<evidence type="ECO:0000256" key="5">
    <source>
        <dbReference type="ARBA" id="ARBA00022989"/>
    </source>
</evidence>
<protein>
    <submittedName>
        <fullName evidence="10">MFS transporter</fullName>
    </submittedName>
</protein>
<feature type="transmembrane region" description="Helical" evidence="8">
    <location>
        <begin position="92"/>
        <end position="110"/>
    </location>
</feature>
<evidence type="ECO:0000259" key="9">
    <source>
        <dbReference type="PROSITE" id="PS50850"/>
    </source>
</evidence>
<dbReference type="Gene3D" id="1.20.1250.20">
    <property type="entry name" value="MFS general substrate transporter like domains"/>
    <property type="match status" value="1"/>
</dbReference>
<keyword evidence="3" id="KW-1003">Cell membrane</keyword>
<feature type="transmembrane region" description="Helical" evidence="8">
    <location>
        <begin position="321"/>
        <end position="342"/>
    </location>
</feature>
<dbReference type="GO" id="GO:0005886">
    <property type="term" value="C:plasma membrane"/>
    <property type="evidence" value="ECO:0007669"/>
    <property type="project" value="UniProtKB-SubCell"/>
</dbReference>
<keyword evidence="7" id="KW-0046">Antibiotic resistance</keyword>
<feature type="transmembrane region" description="Helical" evidence="8">
    <location>
        <begin position="213"/>
        <end position="235"/>
    </location>
</feature>
<keyword evidence="2" id="KW-0813">Transport</keyword>
<dbReference type="Pfam" id="PF07690">
    <property type="entry name" value="MFS_1"/>
    <property type="match status" value="1"/>
</dbReference>
<dbReference type="PANTHER" id="PTHR42718:SF46">
    <property type="entry name" value="BLR6921 PROTEIN"/>
    <property type="match status" value="1"/>
</dbReference>
<evidence type="ECO:0000313" key="10">
    <source>
        <dbReference type="EMBL" id="WTY95427.1"/>
    </source>
</evidence>
<dbReference type="AlphaFoldDB" id="A0AAU3GSJ6"/>
<evidence type="ECO:0000256" key="3">
    <source>
        <dbReference type="ARBA" id="ARBA00022475"/>
    </source>
</evidence>
<dbReference type="GO" id="GO:0022857">
    <property type="term" value="F:transmembrane transporter activity"/>
    <property type="evidence" value="ECO:0007669"/>
    <property type="project" value="InterPro"/>
</dbReference>
<proteinExistence type="predicted"/>
<sequence length="496" mass="50573">MTVTERIQDTASPPGRGGSGRRLPLILAACCLGQFMNVLDASVVNVALPVIAGDLHFDAHNLQLVNNAYTVAVCGFLLLGGRLADLFGQRRVFLFGVGLFTLASVVGGAADAPVTLVLARAFQGLGAAVMAPATLTVLGTTFTEPAARARAFGWWSAVSGAAGAIGVLAGGVIIQWFSWRWIFLINAPIGLLLFATVRWVVPETRPRGTGAGRGLDLPGAVTVTLGLMAAVYGVSEAHVHGWGSARVLAPLLGGAALLAVFLVIQARFAASPLVPLDVFRNRSVTAANLVAFFGIAALFSTFYFFTLVLQQVLHYSPLRTGLSYLPLSLGIALGGWGVASLVPRTGPRPILLGGLALSGTALFWLSAVDAGSTYTGDVLGPATLLGFGMGAVLNATTNAATAGLPAHQAGLASGLLNTTRQLGSAVGLVTLAALSAARIDSRAAEGANPTDALASGYGLALTGAGVFAVAGLVAALFVPVRKQSSTPRGDTEKVAA</sequence>
<dbReference type="NCBIfam" id="TIGR00711">
    <property type="entry name" value="efflux_EmrB"/>
    <property type="match status" value="1"/>
</dbReference>
<dbReference type="InterPro" id="IPR036259">
    <property type="entry name" value="MFS_trans_sf"/>
</dbReference>
<dbReference type="InterPro" id="IPR020846">
    <property type="entry name" value="MFS_dom"/>
</dbReference>
<feature type="transmembrane region" description="Helical" evidence="8">
    <location>
        <begin position="459"/>
        <end position="478"/>
    </location>
</feature>
<dbReference type="PRINTS" id="PR01036">
    <property type="entry name" value="TCRTETB"/>
</dbReference>
<organism evidence="10">
    <name type="scientific">Streptomyces sp. NBC_01401</name>
    <dbReference type="NCBI Taxonomy" id="2903854"/>
    <lineage>
        <taxon>Bacteria</taxon>
        <taxon>Bacillati</taxon>
        <taxon>Actinomycetota</taxon>
        <taxon>Actinomycetes</taxon>
        <taxon>Kitasatosporales</taxon>
        <taxon>Streptomycetaceae</taxon>
        <taxon>Streptomyces</taxon>
    </lineage>
</organism>
<feature type="transmembrane region" description="Helical" evidence="8">
    <location>
        <begin position="349"/>
        <end position="367"/>
    </location>
</feature>
<keyword evidence="4 8" id="KW-0812">Transmembrane</keyword>
<evidence type="ECO:0000256" key="2">
    <source>
        <dbReference type="ARBA" id="ARBA00022448"/>
    </source>
</evidence>
<dbReference type="SUPFAM" id="SSF103473">
    <property type="entry name" value="MFS general substrate transporter"/>
    <property type="match status" value="1"/>
</dbReference>
<feature type="transmembrane region" description="Helical" evidence="8">
    <location>
        <begin position="154"/>
        <end position="177"/>
    </location>
</feature>
<evidence type="ECO:0000256" key="8">
    <source>
        <dbReference type="SAM" id="Phobius"/>
    </source>
</evidence>
<feature type="transmembrane region" description="Helical" evidence="8">
    <location>
        <begin position="183"/>
        <end position="201"/>
    </location>
</feature>
<dbReference type="InterPro" id="IPR004638">
    <property type="entry name" value="EmrB-like"/>
</dbReference>
<comment type="subcellular location">
    <subcellularLocation>
        <location evidence="1">Cell membrane</location>
        <topology evidence="1">Multi-pass membrane protein</topology>
    </subcellularLocation>
</comment>
<evidence type="ECO:0000256" key="1">
    <source>
        <dbReference type="ARBA" id="ARBA00004651"/>
    </source>
</evidence>
<keyword evidence="6 8" id="KW-0472">Membrane</keyword>
<evidence type="ECO:0000256" key="4">
    <source>
        <dbReference type="ARBA" id="ARBA00022692"/>
    </source>
</evidence>
<dbReference type="EMBL" id="CP109535">
    <property type="protein sequence ID" value="WTY95427.1"/>
    <property type="molecule type" value="Genomic_DNA"/>
</dbReference>
<feature type="domain" description="Major facilitator superfamily (MFS) profile" evidence="9">
    <location>
        <begin position="26"/>
        <end position="482"/>
    </location>
</feature>
<dbReference type="GO" id="GO:0046677">
    <property type="term" value="P:response to antibiotic"/>
    <property type="evidence" value="ECO:0007669"/>
    <property type="project" value="UniProtKB-KW"/>
</dbReference>
<reference evidence="10" key="1">
    <citation type="submission" date="2022-10" db="EMBL/GenBank/DDBJ databases">
        <title>The complete genomes of actinobacterial strains from the NBC collection.</title>
        <authorList>
            <person name="Joergensen T.S."/>
            <person name="Alvarez Arevalo M."/>
            <person name="Sterndorff E.B."/>
            <person name="Faurdal D."/>
            <person name="Vuksanovic O."/>
            <person name="Mourched A.-S."/>
            <person name="Charusanti P."/>
            <person name="Shaw S."/>
            <person name="Blin K."/>
            <person name="Weber T."/>
        </authorList>
    </citation>
    <scope>NUCLEOTIDE SEQUENCE</scope>
    <source>
        <strain evidence="10">NBC_01401</strain>
    </source>
</reference>
<feature type="transmembrane region" description="Helical" evidence="8">
    <location>
        <begin position="122"/>
        <end position="142"/>
    </location>
</feature>
<feature type="transmembrane region" description="Helical" evidence="8">
    <location>
        <begin position="289"/>
        <end position="309"/>
    </location>
</feature>
<feature type="transmembrane region" description="Helical" evidence="8">
    <location>
        <begin position="64"/>
        <end position="80"/>
    </location>
</feature>
<dbReference type="PROSITE" id="PS50850">
    <property type="entry name" value="MFS"/>
    <property type="match status" value="1"/>
</dbReference>
<name>A0AAU3GSJ6_9ACTN</name>
<accession>A0AAU3GSJ6</accession>
<keyword evidence="5 8" id="KW-1133">Transmembrane helix</keyword>
<dbReference type="Gene3D" id="1.20.1720.10">
    <property type="entry name" value="Multidrug resistance protein D"/>
    <property type="match status" value="1"/>
</dbReference>
<feature type="transmembrane region" description="Helical" evidence="8">
    <location>
        <begin position="247"/>
        <end position="268"/>
    </location>
</feature>